<accession>A0A0C2MV39</accession>
<dbReference type="AlphaFoldDB" id="A0A0C2MV39"/>
<feature type="signal peptide" evidence="8">
    <location>
        <begin position="1"/>
        <end position="16"/>
    </location>
</feature>
<gene>
    <name evidence="10" type="ORF">RF11_11138</name>
</gene>
<dbReference type="EMBL" id="JWZT01003801">
    <property type="protein sequence ID" value="KII65522.1"/>
    <property type="molecule type" value="Genomic_DNA"/>
</dbReference>
<dbReference type="PANTHER" id="PTHR22811">
    <property type="entry name" value="TRANSMEMBRANE EMP24 DOMAIN-CONTAINING PROTEIN"/>
    <property type="match status" value="1"/>
</dbReference>
<keyword evidence="4 8" id="KW-0732">Signal</keyword>
<protein>
    <submittedName>
        <fullName evidence="10">Transmembrane emp24 domain-containing protein 10</fullName>
    </submittedName>
</protein>
<sequence>MLWLLLVFFKPGSTFGVELVSGYIKCLGQNVYKNDYFSCNYTLSEGFSSTEIKVIDSANQILYQKDDIKKGRFGFMNDKSERIQICFANHGQRGAQVGRVYLNASFTSYEDVSKKNTGSNRLQITVHGMEKIAKFLKTLEENSMNFKVRQEIVNAELEKQNQLMVLMNVITIIVLIGISTWQFVYLKRYFKEKKLL</sequence>
<reference evidence="10 11" key="1">
    <citation type="journal article" date="2014" name="Genome Biol. Evol.">
        <title>The genome of the myxosporean Thelohanellus kitauei shows adaptations to nutrient acquisition within its fish host.</title>
        <authorList>
            <person name="Yang Y."/>
            <person name="Xiong J."/>
            <person name="Zhou Z."/>
            <person name="Huo F."/>
            <person name="Miao W."/>
            <person name="Ran C."/>
            <person name="Liu Y."/>
            <person name="Zhang J."/>
            <person name="Feng J."/>
            <person name="Wang M."/>
            <person name="Wang M."/>
            <person name="Wang L."/>
            <person name="Yao B."/>
        </authorList>
    </citation>
    <scope>NUCLEOTIDE SEQUENCE [LARGE SCALE GENOMIC DNA]</scope>
    <source>
        <strain evidence="10">Wuqing</strain>
    </source>
</reference>
<name>A0A0C2MV39_THEKT</name>
<organism evidence="10 11">
    <name type="scientific">Thelohanellus kitauei</name>
    <name type="common">Myxosporean</name>
    <dbReference type="NCBI Taxonomy" id="669202"/>
    <lineage>
        <taxon>Eukaryota</taxon>
        <taxon>Metazoa</taxon>
        <taxon>Cnidaria</taxon>
        <taxon>Myxozoa</taxon>
        <taxon>Myxosporea</taxon>
        <taxon>Bivalvulida</taxon>
        <taxon>Platysporina</taxon>
        <taxon>Myxobolidae</taxon>
        <taxon>Thelohanellus</taxon>
    </lineage>
</organism>
<evidence type="ECO:0000313" key="10">
    <source>
        <dbReference type="EMBL" id="KII65522.1"/>
    </source>
</evidence>
<evidence type="ECO:0000256" key="2">
    <source>
        <dbReference type="ARBA" id="ARBA00007104"/>
    </source>
</evidence>
<evidence type="ECO:0000256" key="8">
    <source>
        <dbReference type="SAM" id="SignalP"/>
    </source>
</evidence>
<evidence type="ECO:0000256" key="6">
    <source>
        <dbReference type="ARBA" id="ARBA00023136"/>
    </source>
</evidence>
<comment type="subcellular location">
    <subcellularLocation>
        <location evidence="1">Membrane</location>
        <topology evidence="1">Single-pass type I membrane protein</topology>
    </subcellularLocation>
</comment>
<evidence type="ECO:0000256" key="4">
    <source>
        <dbReference type="ARBA" id="ARBA00022729"/>
    </source>
</evidence>
<keyword evidence="5 7" id="KW-1133">Transmembrane helix</keyword>
<comment type="caution">
    <text evidence="10">The sequence shown here is derived from an EMBL/GenBank/DDBJ whole genome shotgun (WGS) entry which is preliminary data.</text>
</comment>
<keyword evidence="6 7" id="KW-0472">Membrane</keyword>
<feature type="transmembrane region" description="Helical" evidence="7">
    <location>
        <begin position="163"/>
        <end position="186"/>
    </location>
</feature>
<dbReference type="GO" id="GO:0016020">
    <property type="term" value="C:membrane"/>
    <property type="evidence" value="ECO:0007669"/>
    <property type="project" value="UniProtKB-SubCell"/>
</dbReference>
<evidence type="ECO:0000256" key="3">
    <source>
        <dbReference type="ARBA" id="ARBA00022692"/>
    </source>
</evidence>
<feature type="chain" id="PRO_5002152554" evidence="8">
    <location>
        <begin position="17"/>
        <end position="196"/>
    </location>
</feature>
<dbReference type="Pfam" id="PF01105">
    <property type="entry name" value="EMP24_GP25L"/>
    <property type="match status" value="1"/>
</dbReference>
<dbReference type="SMART" id="SM01190">
    <property type="entry name" value="EMP24_GP25L"/>
    <property type="match status" value="1"/>
</dbReference>
<evidence type="ECO:0000256" key="7">
    <source>
        <dbReference type="SAM" id="Phobius"/>
    </source>
</evidence>
<comment type="similarity">
    <text evidence="2">Belongs to the EMP24/GP25L family.</text>
</comment>
<keyword evidence="11" id="KW-1185">Reference proteome</keyword>
<evidence type="ECO:0000313" key="11">
    <source>
        <dbReference type="Proteomes" id="UP000031668"/>
    </source>
</evidence>
<dbReference type="OrthoDB" id="759142at2759"/>
<evidence type="ECO:0000259" key="9">
    <source>
        <dbReference type="SMART" id="SM01190"/>
    </source>
</evidence>
<dbReference type="InterPro" id="IPR015720">
    <property type="entry name" value="Emp24-like"/>
</dbReference>
<evidence type="ECO:0000256" key="5">
    <source>
        <dbReference type="ARBA" id="ARBA00022989"/>
    </source>
</evidence>
<keyword evidence="3 7" id="KW-0812">Transmembrane</keyword>
<dbReference type="InterPro" id="IPR009038">
    <property type="entry name" value="GOLD_dom"/>
</dbReference>
<evidence type="ECO:0000256" key="1">
    <source>
        <dbReference type="ARBA" id="ARBA00004479"/>
    </source>
</evidence>
<proteinExistence type="inferred from homology"/>
<dbReference type="Proteomes" id="UP000031668">
    <property type="component" value="Unassembled WGS sequence"/>
</dbReference>
<feature type="domain" description="GOLD" evidence="9">
    <location>
        <begin position="14"/>
        <end position="191"/>
    </location>
</feature>
<dbReference type="OMA" id="TKDFAFM"/>